<comment type="caution">
    <text evidence="13">The sequence shown here is derived from an EMBL/GenBank/DDBJ whole genome shotgun (WGS) entry which is preliminary data.</text>
</comment>
<dbReference type="SMART" id="SM00387">
    <property type="entry name" value="HATPase_c"/>
    <property type="match status" value="1"/>
</dbReference>
<dbReference type="Proteomes" id="UP000252378">
    <property type="component" value="Unassembled WGS sequence"/>
</dbReference>
<accession>A0A367G894</accession>
<dbReference type="SMART" id="SM00388">
    <property type="entry name" value="HisKA"/>
    <property type="match status" value="1"/>
</dbReference>
<comment type="catalytic activity">
    <reaction evidence="1">
        <text>ATP + protein L-histidine = ADP + protein N-phospho-L-histidine.</text>
        <dbReference type="EC" id="2.7.13.3"/>
    </reaction>
</comment>
<dbReference type="SUPFAM" id="SSF47384">
    <property type="entry name" value="Homodimeric domain of signal transducing histidine kinase"/>
    <property type="match status" value="1"/>
</dbReference>
<dbReference type="CDD" id="cd00082">
    <property type="entry name" value="HisKA"/>
    <property type="match status" value="1"/>
</dbReference>
<evidence type="ECO:0000256" key="5">
    <source>
        <dbReference type="ARBA" id="ARBA00022679"/>
    </source>
</evidence>
<evidence type="ECO:0000256" key="9">
    <source>
        <dbReference type="ARBA" id="ARBA00023012"/>
    </source>
</evidence>
<dbReference type="PROSITE" id="PS50885">
    <property type="entry name" value="HAMP"/>
    <property type="match status" value="1"/>
</dbReference>
<evidence type="ECO:0000256" key="4">
    <source>
        <dbReference type="ARBA" id="ARBA00022553"/>
    </source>
</evidence>
<proteinExistence type="predicted"/>
<dbReference type="Pfam" id="PF00512">
    <property type="entry name" value="HisKA"/>
    <property type="match status" value="1"/>
</dbReference>
<evidence type="ECO:0000313" key="14">
    <source>
        <dbReference type="Proteomes" id="UP000252378"/>
    </source>
</evidence>
<evidence type="ECO:0000256" key="8">
    <source>
        <dbReference type="ARBA" id="ARBA00022989"/>
    </source>
</evidence>
<dbReference type="AlphaFoldDB" id="A0A367G894"/>
<evidence type="ECO:0000259" key="12">
    <source>
        <dbReference type="PROSITE" id="PS50885"/>
    </source>
</evidence>
<protein>
    <recommendedName>
        <fullName evidence="3">histidine kinase</fullName>
        <ecNumber evidence="3">2.7.13.3</ecNumber>
    </recommendedName>
</protein>
<dbReference type="EC" id="2.7.13.3" evidence="3"/>
<keyword evidence="7 13" id="KW-0418">Kinase</keyword>
<dbReference type="InterPro" id="IPR050428">
    <property type="entry name" value="TCS_sensor_his_kinase"/>
</dbReference>
<dbReference type="EMBL" id="PXUP01000006">
    <property type="protein sequence ID" value="RCH46906.1"/>
    <property type="molecule type" value="Genomic_DNA"/>
</dbReference>
<dbReference type="PROSITE" id="PS50109">
    <property type="entry name" value="HIS_KIN"/>
    <property type="match status" value="1"/>
</dbReference>
<dbReference type="RefSeq" id="WP_113992902.1">
    <property type="nucleotide sequence ID" value="NZ_JAWHPP010000012.1"/>
</dbReference>
<feature type="transmembrane region" description="Helical" evidence="10">
    <location>
        <begin position="158"/>
        <end position="179"/>
    </location>
</feature>
<dbReference type="Pfam" id="PF02518">
    <property type="entry name" value="HATPase_c"/>
    <property type="match status" value="1"/>
</dbReference>
<evidence type="ECO:0000256" key="10">
    <source>
        <dbReference type="SAM" id="Phobius"/>
    </source>
</evidence>
<keyword evidence="5" id="KW-0808">Transferase</keyword>
<keyword evidence="6 10" id="KW-0812">Transmembrane</keyword>
<feature type="domain" description="Histidine kinase" evidence="11">
    <location>
        <begin position="243"/>
        <end position="455"/>
    </location>
</feature>
<dbReference type="PANTHER" id="PTHR45436:SF5">
    <property type="entry name" value="SENSOR HISTIDINE KINASE TRCS"/>
    <property type="match status" value="1"/>
</dbReference>
<keyword evidence="9" id="KW-0902">Two-component regulatory system</keyword>
<keyword evidence="10" id="KW-0472">Membrane</keyword>
<keyword evidence="8 10" id="KW-1133">Transmembrane helix</keyword>
<evidence type="ECO:0000313" key="13">
    <source>
        <dbReference type="EMBL" id="RCH46906.1"/>
    </source>
</evidence>
<evidence type="ECO:0000256" key="7">
    <source>
        <dbReference type="ARBA" id="ARBA00022777"/>
    </source>
</evidence>
<name>A0A367G894_9FIRM</name>
<dbReference type="Gene3D" id="3.30.565.10">
    <property type="entry name" value="Histidine kinase-like ATPase, C-terminal domain"/>
    <property type="match status" value="1"/>
</dbReference>
<dbReference type="InterPro" id="IPR005467">
    <property type="entry name" value="His_kinase_dom"/>
</dbReference>
<sequence length="455" mass="50292">MKTFVRLIRRYVLAAVGIVLLLLFSGVAVLGWLGWQEGCRLPQREYSSSEIADSMVETAEGLAFGAERTPQEWMNGYEWAMVLDDVGNIRWSYGLPQELDHAYTPGDIAKFARWYLADYPVFCWTEPYGLFVIGLPKGSLWKYSIYSSPDFALSMVRVLPAAVLGMLLLGLALCFWLSWRGAKRLETVANGLEALAQGQTVQLPTDGFAGELAEKLNQTGAQLQAKNEMLSRRDNARTQWIAGVSHDVRTPLALILGWAEQLEQDALLPDSSRQKATGIRTQCEKLRTLIDDLNLTSKLEYGAQPLRRKDLRAGPLFRQLVAQFCESPLAERCEITLEQEEPAEQTVLSVDEALLARLLENLMNNSVRHNPKPVNITVHTRRVGERFCLTVADDGIGYPAAVLVALNAAEPAENAPHILGLYVVQQIAAAHGGTAVFGQNTPCGAKTTVWLPGRA</sequence>
<evidence type="ECO:0000256" key="6">
    <source>
        <dbReference type="ARBA" id="ARBA00022692"/>
    </source>
</evidence>
<dbReference type="InterPro" id="IPR036890">
    <property type="entry name" value="HATPase_C_sf"/>
</dbReference>
<feature type="domain" description="HAMP" evidence="12">
    <location>
        <begin position="179"/>
        <end position="228"/>
    </location>
</feature>
<dbReference type="InterPro" id="IPR003594">
    <property type="entry name" value="HATPase_dom"/>
</dbReference>
<dbReference type="PANTHER" id="PTHR45436">
    <property type="entry name" value="SENSOR HISTIDINE KINASE YKOH"/>
    <property type="match status" value="1"/>
</dbReference>
<evidence type="ECO:0000259" key="11">
    <source>
        <dbReference type="PROSITE" id="PS50109"/>
    </source>
</evidence>
<dbReference type="InterPro" id="IPR003661">
    <property type="entry name" value="HisK_dim/P_dom"/>
</dbReference>
<reference evidence="13 14" key="1">
    <citation type="submission" date="2018-03" db="EMBL/GenBank/DDBJ databases">
        <title>Complete genome sequencing of Faecalibacterium prausnitzii strains isolated from the human gut.</title>
        <authorList>
            <person name="Fitzgerald B.C."/>
            <person name="Shkoporov A.N."/>
            <person name="Ross P.R."/>
            <person name="Hill C."/>
        </authorList>
    </citation>
    <scope>NUCLEOTIDE SEQUENCE [LARGE SCALE GENOMIC DNA]</scope>
    <source>
        <strain evidence="13 14">ATCC 27768</strain>
    </source>
</reference>
<evidence type="ECO:0000256" key="2">
    <source>
        <dbReference type="ARBA" id="ARBA00004370"/>
    </source>
</evidence>
<dbReference type="InterPro" id="IPR036097">
    <property type="entry name" value="HisK_dim/P_sf"/>
</dbReference>
<keyword evidence="4" id="KW-0597">Phosphoprotein</keyword>
<dbReference type="CDD" id="cd00075">
    <property type="entry name" value="HATPase"/>
    <property type="match status" value="1"/>
</dbReference>
<evidence type="ECO:0000256" key="1">
    <source>
        <dbReference type="ARBA" id="ARBA00000085"/>
    </source>
</evidence>
<gene>
    <name evidence="13" type="ORF">C7J97_05245</name>
</gene>
<feature type="transmembrane region" description="Helical" evidence="10">
    <location>
        <begin position="12"/>
        <end position="35"/>
    </location>
</feature>
<dbReference type="GO" id="GO:0005886">
    <property type="term" value="C:plasma membrane"/>
    <property type="evidence" value="ECO:0007669"/>
    <property type="project" value="TreeGrafter"/>
</dbReference>
<dbReference type="InterPro" id="IPR003660">
    <property type="entry name" value="HAMP_dom"/>
</dbReference>
<evidence type="ECO:0000256" key="3">
    <source>
        <dbReference type="ARBA" id="ARBA00012438"/>
    </source>
</evidence>
<dbReference type="GO" id="GO:0000155">
    <property type="term" value="F:phosphorelay sensor kinase activity"/>
    <property type="evidence" value="ECO:0007669"/>
    <property type="project" value="InterPro"/>
</dbReference>
<dbReference type="SUPFAM" id="SSF55874">
    <property type="entry name" value="ATPase domain of HSP90 chaperone/DNA topoisomerase II/histidine kinase"/>
    <property type="match status" value="1"/>
</dbReference>
<dbReference type="Gene3D" id="1.10.287.130">
    <property type="match status" value="1"/>
</dbReference>
<organism evidence="13 14">
    <name type="scientific">Faecalibacterium prausnitzii</name>
    <dbReference type="NCBI Taxonomy" id="853"/>
    <lineage>
        <taxon>Bacteria</taxon>
        <taxon>Bacillati</taxon>
        <taxon>Bacillota</taxon>
        <taxon>Clostridia</taxon>
        <taxon>Eubacteriales</taxon>
        <taxon>Oscillospiraceae</taxon>
        <taxon>Faecalibacterium</taxon>
    </lineage>
</organism>
<comment type="subcellular location">
    <subcellularLocation>
        <location evidence="2">Membrane</location>
    </subcellularLocation>
</comment>